<protein>
    <submittedName>
        <fullName evidence="1">Golgi transport complex subunit 4</fullName>
    </submittedName>
</protein>
<comment type="caution">
    <text evidence="1">The sequence shown here is derived from an EMBL/GenBank/DDBJ whole genome shotgun (WGS) entry which is preliminary data.</text>
</comment>
<sequence>MSSRRHTLVAQSLPLEQLRSLTNIEDVHNQLRLLEIEESNSNERVLELLNRQGATQQRFTLLEQTNKDNLNGVENLMFYVKKNIAEASKSAYEASNQVAFYASEQVKVADSIKLLKETQLLQNHLERLHEAHASGDFEACLEHCYQYITLDFEAVSRSPFGRFLLPGSKEAPQAKFESIRQELVSQLTEQMKELASGMEEAKPETYNKLIDMVKRFSLVGEQELGVSFLSSYFIKMLNETASSILANQSDDFPGKLRIILEDSSRVVMETKELLFSRFDKPWFKVVVDEIVKNADMTLDRFQREYSNHRQLPAQLEKIHASFQLPTSNQGSEINVRELDHILTEIAAIAQKLHLFRRLVTSASDLSLVGESLQGVLDAFPIIEKFYLARSVAKALELDEYQEGSSHSSSVDDVLYLIKKGSFRSLTSCDPSIFRNSVLIYVSCLKDLLSSMPESSSSLKECLISINNASACVSYINRLVTDLNDAVIRTLSAAGFSQEIQQQFLESIAMLPKLAASFKDRRQISLRRLLDKGVAPKIQAFFSQMSSESVYLKSTAATPITTKFTSRFEHFLSPFKENLSDDNFSWFIEEVSKVVGASLGQFILNQKYDQMGALSIASDVDIVKGYFSSQTEGYVKDAFARPVAMANLLECQSLGEAKEFVEDPSFPSQLFESEELKILFASKLEFST</sequence>
<evidence type="ECO:0000313" key="1">
    <source>
        <dbReference type="EMBL" id="KAJ9084690.1"/>
    </source>
</evidence>
<gene>
    <name evidence="1" type="primary">COG4_1</name>
    <name evidence="1" type="ORF">DSO57_1021595</name>
</gene>
<keyword evidence="2" id="KW-1185">Reference proteome</keyword>
<dbReference type="EMBL" id="QTSX02000815">
    <property type="protein sequence ID" value="KAJ9084690.1"/>
    <property type="molecule type" value="Genomic_DNA"/>
</dbReference>
<evidence type="ECO:0000313" key="2">
    <source>
        <dbReference type="Proteomes" id="UP001165960"/>
    </source>
</evidence>
<organism evidence="1 2">
    <name type="scientific">Entomophthora muscae</name>
    <dbReference type="NCBI Taxonomy" id="34485"/>
    <lineage>
        <taxon>Eukaryota</taxon>
        <taxon>Fungi</taxon>
        <taxon>Fungi incertae sedis</taxon>
        <taxon>Zoopagomycota</taxon>
        <taxon>Entomophthoromycotina</taxon>
        <taxon>Entomophthoromycetes</taxon>
        <taxon>Entomophthorales</taxon>
        <taxon>Entomophthoraceae</taxon>
        <taxon>Entomophthora</taxon>
    </lineage>
</organism>
<accession>A0ACC2UD86</accession>
<name>A0ACC2UD86_9FUNG</name>
<dbReference type="Proteomes" id="UP001165960">
    <property type="component" value="Unassembled WGS sequence"/>
</dbReference>
<reference evidence="1" key="1">
    <citation type="submission" date="2022-04" db="EMBL/GenBank/DDBJ databases">
        <title>Genome of the entomopathogenic fungus Entomophthora muscae.</title>
        <authorList>
            <person name="Elya C."/>
            <person name="Lovett B.R."/>
            <person name="Lee E."/>
            <person name="Macias A.M."/>
            <person name="Hajek A.E."/>
            <person name="De Bivort B.L."/>
            <person name="Kasson M.T."/>
            <person name="De Fine Licht H.H."/>
            <person name="Stajich J.E."/>
        </authorList>
    </citation>
    <scope>NUCLEOTIDE SEQUENCE</scope>
    <source>
        <strain evidence="1">Berkeley</strain>
    </source>
</reference>
<proteinExistence type="predicted"/>